<keyword evidence="2" id="KW-1185">Reference proteome</keyword>
<dbReference type="EMBL" id="FNRD01000001">
    <property type="protein sequence ID" value="SEA02960.1"/>
    <property type="molecule type" value="Genomic_DNA"/>
</dbReference>
<dbReference type="AlphaFoldDB" id="A0A1H3XUQ1"/>
<reference evidence="2" key="1">
    <citation type="submission" date="2016-10" db="EMBL/GenBank/DDBJ databases">
        <authorList>
            <person name="Varghese N."/>
            <person name="Submissions S."/>
        </authorList>
    </citation>
    <scope>NUCLEOTIDE SEQUENCE [LARGE SCALE GENOMIC DNA]</scope>
    <source>
        <strain evidence="2">DSM 22376</strain>
    </source>
</reference>
<organism evidence="1 2">
    <name type="scientific">Flavobacterium gillisiae</name>
    <dbReference type="NCBI Taxonomy" id="150146"/>
    <lineage>
        <taxon>Bacteria</taxon>
        <taxon>Pseudomonadati</taxon>
        <taxon>Bacteroidota</taxon>
        <taxon>Flavobacteriia</taxon>
        <taxon>Flavobacteriales</taxon>
        <taxon>Flavobacteriaceae</taxon>
        <taxon>Flavobacterium</taxon>
    </lineage>
</organism>
<dbReference type="Proteomes" id="UP000198951">
    <property type="component" value="Unassembled WGS sequence"/>
</dbReference>
<evidence type="ECO:0000313" key="1">
    <source>
        <dbReference type="EMBL" id="SEA02960.1"/>
    </source>
</evidence>
<name>A0A1H3XUQ1_9FLAO</name>
<protein>
    <submittedName>
        <fullName evidence="1">Uncharacterized protein</fullName>
    </submittedName>
</protein>
<evidence type="ECO:0000313" key="2">
    <source>
        <dbReference type="Proteomes" id="UP000198951"/>
    </source>
</evidence>
<sequence length="150" mass="17122">MCYFGHIVIYFCPYIVKYHINKHMKEIFSSTYRIGYLDGYSMGLNPHESSEGNTETAFSAGFKSGRLDYENMNGLICFGIPQRIVTEKVLEDFLIAGMLGFDVDADGYTANQMNIISKWYESGIEKYEPNQYANLSALLSENEIKMNQAM</sequence>
<gene>
    <name evidence="1" type="ORF">SAMN05443667_101667</name>
</gene>
<proteinExistence type="predicted"/>
<accession>A0A1H3XUQ1</accession>